<organism evidence="3 4">
    <name type="scientific">Sulfitobacter albidus</name>
    <dbReference type="NCBI Taxonomy" id="2829501"/>
    <lineage>
        <taxon>Bacteria</taxon>
        <taxon>Pseudomonadati</taxon>
        <taxon>Pseudomonadota</taxon>
        <taxon>Alphaproteobacteria</taxon>
        <taxon>Rhodobacterales</taxon>
        <taxon>Roseobacteraceae</taxon>
        <taxon>Sulfitobacter</taxon>
    </lineage>
</organism>
<keyword evidence="1" id="KW-0812">Transmembrane</keyword>
<sequence length="162" mass="18596">MELVDWLAIGVLGAALLAVFTALRRRTKIKKAKDRRRIAVDGTNVMFWHDNRAKLATLKKVVTDLRRRGYDPVVFLDASSRHHIGDRSFDEGKFASALDLARNRIMVCPARTEADEFILKFARQERLAIVSNDRFRDRPRAARNIRLIRGRVDGDRTILKGL</sequence>
<keyword evidence="1" id="KW-0472">Membrane</keyword>
<gene>
    <name evidence="3" type="ORF">KDD17_15695</name>
</gene>
<dbReference type="EMBL" id="CP073581">
    <property type="protein sequence ID" value="QUJ76318.1"/>
    <property type="molecule type" value="Genomic_DNA"/>
</dbReference>
<accession>A0A975JDA0</accession>
<evidence type="ECO:0000256" key="1">
    <source>
        <dbReference type="SAM" id="Phobius"/>
    </source>
</evidence>
<proteinExistence type="predicted"/>
<dbReference type="AlphaFoldDB" id="A0A975JDA0"/>
<dbReference type="RefSeq" id="WP_212704516.1">
    <property type="nucleotide sequence ID" value="NZ_CP073581.1"/>
</dbReference>
<dbReference type="Proteomes" id="UP000683291">
    <property type="component" value="Chromosome 1"/>
</dbReference>
<dbReference type="Pfam" id="PF11977">
    <property type="entry name" value="RNase_Zc3h12a"/>
    <property type="match status" value="1"/>
</dbReference>
<keyword evidence="1" id="KW-1133">Transmembrane helix</keyword>
<evidence type="ECO:0000259" key="2">
    <source>
        <dbReference type="Pfam" id="PF11977"/>
    </source>
</evidence>
<feature type="transmembrane region" description="Helical" evidence="1">
    <location>
        <begin position="6"/>
        <end position="23"/>
    </location>
</feature>
<feature type="domain" description="RNase NYN" evidence="2">
    <location>
        <begin position="35"/>
        <end position="139"/>
    </location>
</feature>
<protein>
    <recommendedName>
        <fullName evidence="2">RNase NYN domain-containing protein</fullName>
    </recommendedName>
</protein>
<name>A0A975JDA0_9RHOB</name>
<reference evidence="3" key="1">
    <citation type="submission" date="2021-04" db="EMBL/GenBank/DDBJ databases">
        <title>Complete genome sequence for Sulfitobacter sp. strain JK7-1.</title>
        <authorList>
            <person name="Park S.-J."/>
        </authorList>
    </citation>
    <scope>NUCLEOTIDE SEQUENCE</scope>
    <source>
        <strain evidence="3">JK7-1</strain>
    </source>
</reference>
<keyword evidence="4" id="KW-1185">Reference proteome</keyword>
<dbReference type="InterPro" id="IPR021869">
    <property type="entry name" value="RNase_Zc3h12_NYN"/>
</dbReference>
<dbReference type="Gene3D" id="3.40.50.11980">
    <property type="match status" value="1"/>
</dbReference>
<dbReference type="KEGG" id="sual:KDD17_15695"/>
<evidence type="ECO:0000313" key="4">
    <source>
        <dbReference type="Proteomes" id="UP000683291"/>
    </source>
</evidence>
<evidence type="ECO:0000313" key="3">
    <source>
        <dbReference type="EMBL" id="QUJ76318.1"/>
    </source>
</evidence>